<dbReference type="EC" id="2.7.13.3" evidence="2"/>
<dbReference type="GO" id="GO:0046983">
    <property type="term" value="F:protein dimerization activity"/>
    <property type="evidence" value="ECO:0007669"/>
    <property type="project" value="InterPro"/>
</dbReference>
<feature type="transmembrane region" description="Helical" evidence="11">
    <location>
        <begin position="118"/>
        <end position="135"/>
    </location>
</feature>
<keyword evidence="5" id="KW-0547">Nucleotide-binding</keyword>
<evidence type="ECO:0000313" key="13">
    <source>
        <dbReference type="EMBL" id="QGK68495.1"/>
    </source>
</evidence>
<sequence>MSVLDPVTARSRLLGRWLLSERMFLWWSSPGAVLFDLMVVAGIFWVNPIAVRQSGVGEAGEWASWIMSALAVALIARRRFPAQVTLLALAATAVGFNVPMLTVCLCTMARYTRWEKSWMVAASSSAGLILANYYLNPWLVQKVDDLGPLSLWDMAFMMMSFVVTPGVIGMYLRGRDRAVEDLRERAERLDRERHLLAANALAEERSRLAREMHDVVAHNIGLAVVYTGALEATVSDADPKISELARKIGDTNRRALGELRDVIDVLRRSSGDEESSRGPQPTLRDLPDLVERSRHAGLPVRTTMEGEARGLPGPVERTLYRIAQEALSNVHKHAGFVSTEVVVRFAPNSAGIRIRNGGPARLRARANLPSGGHGLLGMRERVSLLNGEFASGECRDGGYEVSAELPAPETGEVDDTQENAEQTAQGTGGSSEARPNFANSDVSK</sequence>
<evidence type="ECO:0000256" key="9">
    <source>
        <dbReference type="SAM" id="Coils"/>
    </source>
</evidence>
<dbReference type="Proteomes" id="UP000371041">
    <property type="component" value="Chromosome"/>
</dbReference>
<accession>A0A5Q3QAJ6</accession>
<keyword evidence="14" id="KW-1185">Reference proteome</keyword>
<evidence type="ECO:0000256" key="5">
    <source>
        <dbReference type="ARBA" id="ARBA00022741"/>
    </source>
</evidence>
<keyword evidence="11" id="KW-1133">Transmembrane helix</keyword>
<proteinExistence type="predicted"/>
<keyword evidence="9" id="KW-0175">Coiled coil</keyword>
<evidence type="ECO:0000256" key="3">
    <source>
        <dbReference type="ARBA" id="ARBA00022553"/>
    </source>
</evidence>
<dbReference type="KEGG" id="sace:GIY23_02020"/>
<name>A0A5Q3QAJ6_9PSEU</name>
<dbReference type="PANTHER" id="PTHR24421:SF10">
    <property type="entry name" value="NITRATE_NITRITE SENSOR PROTEIN NARQ"/>
    <property type="match status" value="1"/>
</dbReference>
<dbReference type="SUPFAM" id="SSF55874">
    <property type="entry name" value="ATPase domain of HSP90 chaperone/DNA topoisomerase II/histidine kinase"/>
    <property type="match status" value="1"/>
</dbReference>
<feature type="transmembrane region" description="Helical" evidence="11">
    <location>
        <begin position="82"/>
        <end position="106"/>
    </location>
</feature>
<reference evidence="14" key="1">
    <citation type="submission" date="2019-11" db="EMBL/GenBank/DDBJ databases">
        <title>The complete genome sequence of Saccharopolyspora sp. E2A.</title>
        <authorList>
            <person name="Zhang G."/>
        </authorList>
    </citation>
    <scope>NUCLEOTIDE SEQUENCE [LARGE SCALE GENOMIC DNA]</scope>
    <source>
        <strain evidence="14">E2A</strain>
    </source>
</reference>
<feature type="transmembrane region" description="Helical" evidence="11">
    <location>
        <begin position="155"/>
        <end position="172"/>
    </location>
</feature>
<dbReference type="InterPro" id="IPR036890">
    <property type="entry name" value="HATPase_C_sf"/>
</dbReference>
<dbReference type="AlphaFoldDB" id="A0A5Q3QAJ6"/>
<keyword evidence="6 13" id="KW-0418">Kinase</keyword>
<dbReference type="CDD" id="cd16917">
    <property type="entry name" value="HATPase_UhpB-NarQ-NarX-like"/>
    <property type="match status" value="1"/>
</dbReference>
<feature type="coiled-coil region" evidence="9">
    <location>
        <begin position="172"/>
        <end position="199"/>
    </location>
</feature>
<dbReference type="GO" id="GO:0000155">
    <property type="term" value="F:phosphorelay sensor kinase activity"/>
    <property type="evidence" value="ECO:0007669"/>
    <property type="project" value="InterPro"/>
</dbReference>
<dbReference type="InterPro" id="IPR050482">
    <property type="entry name" value="Sensor_HK_TwoCompSys"/>
</dbReference>
<evidence type="ECO:0000256" key="6">
    <source>
        <dbReference type="ARBA" id="ARBA00022777"/>
    </source>
</evidence>
<feature type="transmembrane region" description="Helical" evidence="11">
    <location>
        <begin position="24"/>
        <end position="47"/>
    </location>
</feature>
<dbReference type="EMBL" id="CP045929">
    <property type="protein sequence ID" value="QGK68495.1"/>
    <property type="molecule type" value="Genomic_DNA"/>
</dbReference>
<evidence type="ECO:0000256" key="10">
    <source>
        <dbReference type="SAM" id="MobiDB-lite"/>
    </source>
</evidence>
<dbReference type="GO" id="GO:0005524">
    <property type="term" value="F:ATP binding"/>
    <property type="evidence" value="ECO:0007669"/>
    <property type="project" value="UniProtKB-KW"/>
</dbReference>
<protein>
    <recommendedName>
        <fullName evidence="2">histidine kinase</fullName>
        <ecNumber evidence="2">2.7.13.3</ecNumber>
    </recommendedName>
</protein>
<evidence type="ECO:0000259" key="12">
    <source>
        <dbReference type="Pfam" id="PF07730"/>
    </source>
</evidence>
<dbReference type="GO" id="GO:0016020">
    <property type="term" value="C:membrane"/>
    <property type="evidence" value="ECO:0007669"/>
    <property type="project" value="InterPro"/>
</dbReference>
<feature type="region of interest" description="Disordered" evidence="10">
    <location>
        <begin position="398"/>
        <end position="444"/>
    </location>
</feature>
<keyword evidence="8" id="KW-0902">Two-component regulatory system</keyword>
<dbReference type="PANTHER" id="PTHR24421">
    <property type="entry name" value="NITRATE/NITRITE SENSOR PROTEIN NARX-RELATED"/>
    <property type="match status" value="1"/>
</dbReference>
<dbReference type="InterPro" id="IPR011712">
    <property type="entry name" value="Sig_transdc_His_kin_sub3_dim/P"/>
</dbReference>
<evidence type="ECO:0000313" key="14">
    <source>
        <dbReference type="Proteomes" id="UP000371041"/>
    </source>
</evidence>
<dbReference type="Gene3D" id="1.20.5.1930">
    <property type="match status" value="1"/>
</dbReference>
<feature type="region of interest" description="Disordered" evidence="10">
    <location>
        <begin position="268"/>
        <end position="288"/>
    </location>
</feature>
<feature type="domain" description="Signal transduction histidine kinase subgroup 3 dimerisation and phosphoacceptor" evidence="12">
    <location>
        <begin position="204"/>
        <end position="269"/>
    </location>
</feature>
<evidence type="ECO:0000256" key="11">
    <source>
        <dbReference type="SAM" id="Phobius"/>
    </source>
</evidence>
<keyword evidence="11" id="KW-0472">Membrane</keyword>
<dbReference type="Gene3D" id="3.30.565.10">
    <property type="entry name" value="Histidine kinase-like ATPase, C-terminal domain"/>
    <property type="match status" value="1"/>
</dbReference>
<keyword evidence="11" id="KW-0812">Transmembrane</keyword>
<evidence type="ECO:0000256" key="8">
    <source>
        <dbReference type="ARBA" id="ARBA00023012"/>
    </source>
</evidence>
<gene>
    <name evidence="13" type="ORF">GIY23_02020</name>
</gene>
<evidence type="ECO:0000256" key="1">
    <source>
        <dbReference type="ARBA" id="ARBA00000085"/>
    </source>
</evidence>
<keyword evidence="7" id="KW-0067">ATP-binding</keyword>
<keyword evidence="3" id="KW-0597">Phosphoprotein</keyword>
<organism evidence="13 14">
    <name type="scientific">Allosaccharopolyspora coralli</name>
    <dbReference type="NCBI Taxonomy" id="2665642"/>
    <lineage>
        <taxon>Bacteria</taxon>
        <taxon>Bacillati</taxon>
        <taxon>Actinomycetota</taxon>
        <taxon>Actinomycetes</taxon>
        <taxon>Pseudonocardiales</taxon>
        <taxon>Pseudonocardiaceae</taxon>
        <taxon>Allosaccharopolyspora</taxon>
    </lineage>
</organism>
<keyword evidence="4" id="KW-0808">Transferase</keyword>
<evidence type="ECO:0000256" key="4">
    <source>
        <dbReference type="ARBA" id="ARBA00022679"/>
    </source>
</evidence>
<evidence type="ECO:0000256" key="2">
    <source>
        <dbReference type="ARBA" id="ARBA00012438"/>
    </source>
</evidence>
<dbReference type="Pfam" id="PF07730">
    <property type="entry name" value="HisKA_3"/>
    <property type="match status" value="1"/>
</dbReference>
<evidence type="ECO:0000256" key="7">
    <source>
        <dbReference type="ARBA" id="ARBA00022840"/>
    </source>
</evidence>
<comment type="catalytic activity">
    <reaction evidence="1">
        <text>ATP + protein L-histidine = ADP + protein N-phospho-L-histidine.</text>
        <dbReference type="EC" id="2.7.13.3"/>
    </reaction>
</comment>